<dbReference type="Gene3D" id="1.10.10.10">
    <property type="entry name" value="Winged helix-like DNA-binding domain superfamily/Winged helix DNA-binding domain"/>
    <property type="match status" value="1"/>
</dbReference>
<evidence type="ECO:0000256" key="1">
    <source>
        <dbReference type="SAM" id="Phobius"/>
    </source>
</evidence>
<dbReference type="InterPro" id="IPR036388">
    <property type="entry name" value="WH-like_DNA-bd_sf"/>
</dbReference>
<organism evidence="3 4">
    <name type="scientific">Levilactobacillus tujiorum</name>
    <dbReference type="NCBI Taxonomy" id="2912243"/>
    <lineage>
        <taxon>Bacteria</taxon>
        <taxon>Bacillati</taxon>
        <taxon>Bacillota</taxon>
        <taxon>Bacilli</taxon>
        <taxon>Lactobacillales</taxon>
        <taxon>Lactobacillaceae</taxon>
        <taxon>Levilactobacillus</taxon>
    </lineage>
</organism>
<feature type="transmembrane region" description="Helical" evidence="1">
    <location>
        <begin position="112"/>
        <end position="132"/>
    </location>
</feature>
<evidence type="ECO:0000259" key="2">
    <source>
        <dbReference type="Pfam" id="PF13518"/>
    </source>
</evidence>
<evidence type="ECO:0000313" key="3">
    <source>
        <dbReference type="EMBL" id="NLR29197.1"/>
    </source>
</evidence>
<evidence type="ECO:0000313" key="4">
    <source>
        <dbReference type="Proteomes" id="UP000707477"/>
    </source>
</evidence>
<keyword evidence="1" id="KW-0472">Membrane</keyword>
<keyword evidence="1" id="KW-1133">Transmembrane helix</keyword>
<gene>
    <name evidence="3" type="ORF">HEQ44_03270</name>
</gene>
<dbReference type="RefSeq" id="WP_168848900.1">
    <property type="nucleotide sequence ID" value="NZ_JAAVSD010000006.1"/>
</dbReference>
<dbReference type="Pfam" id="PF13518">
    <property type="entry name" value="HTH_28"/>
    <property type="match status" value="1"/>
</dbReference>
<accession>A0ABX1L5P2</accession>
<feature type="domain" description="Insertion element IS150 protein InsJ-like helix-turn-helix" evidence="2">
    <location>
        <begin position="18"/>
        <end position="60"/>
    </location>
</feature>
<dbReference type="Proteomes" id="UP000707477">
    <property type="component" value="Unassembled WGS sequence"/>
</dbReference>
<dbReference type="InterPro" id="IPR055247">
    <property type="entry name" value="InsJ-like_HTH"/>
</dbReference>
<comment type="caution">
    <text evidence="3">The sequence shown here is derived from an EMBL/GenBank/DDBJ whole genome shotgun (WGS) entry which is preliminary data.</text>
</comment>
<keyword evidence="4" id="KW-1185">Reference proteome</keyword>
<proteinExistence type="predicted"/>
<name>A0ABX1L5P2_9LACO</name>
<keyword evidence="1" id="KW-0812">Transmembrane</keyword>
<dbReference type="SUPFAM" id="SSF48295">
    <property type="entry name" value="TrpR-like"/>
    <property type="match status" value="1"/>
</dbReference>
<dbReference type="EMBL" id="JAAVSD010000006">
    <property type="protein sequence ID" value="NLR29197.1"/>
    <property type="molecule type" value="Genomic_DNA"/>
</dbReference>
<sequence length="133" mass="15903">MGRKGSRYTIEEKLFYIGLVRNKGKSYKAIQYQYGVKDEQTKQWVERYEKDGIDGLRRRSLQRYTQDFKLKLVRIYLEGTREFYPLIIISRSTVKVMDADLYSIKLPIKKRFICVILFMCQQSLTTAIYIYGK</sequence>
<protein>
    <submittedName>
        <fullName evidence="3">Transposase</fullName>
    </submittedName>
</protein>
<dbReference type="InterPro" id="IPR010921">
    <property type="entry name" value="Trp_repressor/repl_initiator"/>
</dbReference>
<reference evidence="3 4" key="1">
    <citation type="submission" date="2020-03" db="EMBL/GenBank/DDBJ databases">
        <authorList>
            <person name="Zhang Z."/>
            <person name="Guo Z."/>
            <person name="Hou Q."/>
            <person name="Shen X."/>
        </authorList>
    </citation>
    <scope>NUCLEOTIDE SEQUENCE [LARGE SCALE GENOMIC DNA]</scope>
    <source>
        <strain evidence="3 4">HBUAS51329</strain>
    </source>
</reference>